<gene>
    <name evidence="1" type="ORF">CYMTET_47038</name>
</gene>
<organism evidence="1 2">
    <name type="scientific">Cymbomonas tetramitiformis</name>
    <dbReference type="NCBI Taxonomy" id="36881"/>
    <lineage>
        <taxon>Eukaryota</taxon>
        <taxon>Viridiplantae</taxon>
        <taxon>Chlorophyta</taxon>
        <taxon>Pyramimonadophyceae</taxon>
        <taxon>Pyramimonadales</taxon>
        <taxon>Pyramimonadaceae</taxon>
        <taxon>Cymbomonas</taxon>
    </lineage>
</organism>
<proteinExistence type="predicted"/>
<evidence type="ECO:0000313" key="1">
    <source>
        <dbReference type="EMBL" id="KAK3243298.1"/>
    </source>
</evidence>
<comment type="caution">
    <text evidence="1">The sequence shown here is derived from an EMBL/GenBank/DDBJ whole genome shotgun (WGS) entry which is preliminary data.</text>
</comment>
<reference evidence="1 2" key="1">
    <citation type="journal article" date="2015" name="Genome Biol. Evol.">
        <title>Comparative Genomics of a Bacterivorous Green Alga Reveals Evolutionary Causalities and Consequences of Phago-Mixotrophic Mode of Nutrition.</title>
        <authorList>
            <person name="Burns J.A."/>
            <person name="Paasch A."/>
            <person name="Narechania A."/>
            <person name="Kim E."/>
        </authorList>
    </citation>
    <scope>NUCLEOTIDE SEQUENCE [LARGE SCALE GENOMIC DNA]</scope>
    <source>
        <strain evidence="1 2">PLY_AMNH</strain>
    </source>
</reference>
<accession>A0AAE0BUX0</accession>
<dbReference type="EMBL" id="LGRX02032980">
    <property type="protein sequence ID" value="KAK3243298.1"/>
    <property type="molecule type" value="Genomic_DNA"/>
</dbReference>
<keyword evidence="2" id="KW-1185">Reference proteome</keyword>
<sequence>MTGFKPRGRLLKESDLDASIRFQDAVCDSPTAATPTKDIPGTDTAAARALKVEYHDVSKKVAEVYSTGCHRKWVSAARGHVLGGKEAYSAADNEDIDKLARLVLALRQEILSAGFEIDAFNFEDPALRVHEDANRLV</sequence>
<name>A0AAE0BUX0_9CHLO</name>
<evidence type="ECO:0000313" key="2">
    <source>
        <dbReference type="Proteomes" id="UP001190700"/>
    </source>
</evidence>
<protein>
    <submittedName>
        <fullName evidence="1">Uncharacterized protein</fullName>
    </submittedName>
</protein>
<dbReference type="AlphaFoldDB" id="A0AAE0BUX0"/>
<dbReference type="Proteomes" id="UP001190700">
    <property type="component" value="Unassembled WGS sequence"/>
</dbReference>